<evidence type="ECO:0000256" key="1">
    <source>
        <dbReference type="SAM" id="MobiDB-lite"/>
    </source>
</evidence>
<dbReference type="Proteomes" id="UP000218944">
    <property type="component" value="Unassembled WGS sequence"/>
</dbReference>
<evidence type="ECO:0000313" key="3">
    <source>
        <dbReference type="Proteomes" id="UP000218944"/>
    </source>
</evidence>
<evidence type="ECO:0000313" key="2">
    <source>
        <dbReference type="EMBL" id="PAU47375.1"/>
    </source>
</evidence>
<feature type="compositionally biased region" description="Basic residues" evidence="1">
    <location>
        <begin position="58"/>
        <end position="67"/>
    </location>
</feature>
<reference evidence="2 3" key="1">
    <citation type="submission" date="2017-08" db="EMBL/GenBank/DDBJ databases">
        <title>Genome sequence of Streptomyces albireticuli NRRL B-1670.</title>
        <authorList>
            <person name="Graham D.E."/>
            <person name="Mahan K.M."/>
            <person name="Klingeman D.M."/>
            <person name="Hettich R.L."/>
            <person name="Parry R.J."/>
            <person name="Spain J.C."/>
        </authorList>
    </citation>
    <scope>NUCLEOTIDE SEQUENCE [LARGE SCALE GENOMIC DNA]</scope>
    <source>
        <strain evidence="2 3">NRRL B-1670</strain>
    </source>
</reference>
<gene>
    <name evidence="2" type="ORF">CK936_19010</name>
</gene>
<dbReference type="AlphaFoldDB" id="A0A2A2D783"/>
<organism evidence="2 3">
    <name type="scientific">Streptomyces albireticuli</name>
    <dbReference type="NCBI Taxonomy" id="1940"/>
    <lineage>
        <taxon>Bacteria</taxon>
        <taxon>Bacillati</taxon>
        <taxon>Actinomycetota</taxon>
        <taxon>Actinomycetes</taxon>
        <taxon>Kitasatosporales</taxon>
        <taxon>Streptomycetaceae</taxon>
        <taxon>Streptomyces</taxon>
    </lineage>
</organism>
<protein>
    <submittedName>
        <fullName evidence="2">Uncharacterized protein</fullName>
    </submittedName>
</protein>
<keyword evidence="3" id="KW-1185">Reference proteome</keyword>
<accession>A0A2A2D783</accession>
<proteinExistence type="predicted"/>
<feature type="region of interest" description="Disordered" evidence="1">
    <location>
        <begin position="34"/>
        <end position="67"/>
    </location>
</feature>
<dbReference type="RefSeq" id="WP_095582162.1">
    <property type="nucleotide sequence ID" value="NZ_JAJQQS010000014.1"/>
</dbReference>
<sequence>MEILFDLDVEGIAVPDLDGTGAADASVPAHLAAGRLCDPGPEEAETPALRPPRGSVRAGRRPGAGRR</sequence>
<name>A0A2A2D783_9ACTN</name>
<dbReference type="EMBL" id="NSJV01000373">
    <property type="protein sequence ID" value="PAU47375.1"/>
    <property type="molecule type" value="Genomic_DNA"/>
</dbReference>
<comment type="caution">
    <text evidence="2">The sequence shown here is derived from an EMBL/GenBank/DDBJ whole genome shotgun (WGS) entry which is preliminary data.</text>
</comment>